<dbReference type="InterPro" id="IPR013424">
    <property type="entry name" value="Ice-binding_C"/>
</dbReference>
<gene>
    <name evidence="1" type="ORF">PDESU_04704</name>
</gene>
<evidence type="ECO:0000313" key="2">
    <source>
        <dbReference type="Proteomes" id="UP000366872"/>
    </source>
</evidence>
<organism evidence="1 2">
    <name type="scientific">Pontiella desulfatans</name>
    <dbReference type="NCBI Taxonomy" id="2750659"/>
    <lineage>
        <taxon>Bacteria</taxon>
        <taxon>Pseudomonadati</taxon>
        <taxon>Kiritimatiellota</taxon>
        <taxon>Kiritimatiellia</taxon>
        <taxon>Kiritimatiellales</taxon>
        <taxon>Pontiellaceae</taxon>
        <taxon>Pontiella</taxon>
    </lineage>
</organism>
<dbReference type="AlphaFoldDB" id="A0A6C2U9Q2"/>
<dbReference type="NCBIfam" id="TIGR02595">
    <property type="entry name" value="PEP_CTERM"/>
    <property type="match status" value="1"/>
</dbReference>
<dbReference type="EMBL" id="CAAHFG010000003">
    <property type="protein sequence ID" value="VGO16114.1"/>
    <property type="molecule type" value="Genomic_DNA"/>
</dbReference>
<reference evidence="1 2" key="1">
    <citation type="submission" date="2019-04" db="EMBL/GenBank/DDBJ databases">
        <authorList>
            <person name="Van Vliet M D."/>
        </authorList>
    </citation>
    <scope>NUCLEOTIDE SEQUENCE [LARGE SCALE GENOMIC DNA]</scope>
    <source>
        <strain evidence="1 2">F1</strain>
    </source>
</reference>
<protein>
    <submittedName>
        <fullName evidence="1">Uncharacterized protein</fullName>
    </submittedName>
</protein>
<dbReference type="RefSeq" id="WP_168442520.1">
    <property type="nucleotide sequence ID" value="NZ_CAAHFG010000003.1"/>
</dbReference>
<evidence type="ECO:0000313" key="1">
    <source>
        <dbReference type="EMBL" id="VGO16114.1"/>
    </source>
</evidence>
<name>A0A6C2U9Q2_PONDE</name>
<proteinExistence type="predicted"/>
<keyword evidence="2" id="KW-1185">Reference proteome</keyword>
<dbReference type="Proteomes" id="UP000366872">
    <property type="component" value="Unassembled WGS sequence"/>
</dbReference>
<sequence length="205" mass="22737">MRRIILTTCVMLCGSVFSDFYLDFLTMWGFADGSDPTGNTPLLPNTGDKALVQLLYAGDNGIPDYYQGSTLYIGGGVEGDDILLDQFVYENTGQPYEEWALFYRRVDVGYLGNGKVYGRIFNTEDAGYGSKFYVGHVQTMSNIDKTIVPPLLPEMYDLGQAKDALATNRISVYENAVIPEPSTTSLLGIGAITFFLTNRRLKKSR</sequence>
<accession>A0A6C2U9Q2</accession>